<dbReference type="SUPFAM" id="SSF52743">
    <property type="entry name" value="Subtilisin-like"/>
    <property type="match status" value="1"/>
</dbReference>
<dbReference type="CDD" id="cd04847">
    <property type="entry name" value="Peptidases_S8_Subtilisin_like_2"/>
    <property type="match status" value="1"/>
</dbReference>
<proteinExistence type="predicted"/>
<organism evidence="2 3">
    <name type="scientific">Candidatus Reconcilbacillus cellulovorans</name>
    <dbReference type="NCBI Taxonomy" id="1906605"/>
    <lineage>
        <taxon>Bacteria</taxon>
        <taxon>Bacillati</taxon>
        <taxon>Bacillota</taxon>
        <taxon>Bacilli</taxon>
        <taxon>Bacillales</taxon>
        <taxon>Paenibacillaceae</taxon>
        <taxon>Candidatus Reconcilbacillus</taxon>
    </lineage>
</organism>
<dbReference type="Proteomes" id="UP000243688">
    <property type="component" value="Unassembled WGS sequence"/>
</dbReference>
<protein>
    <recommendedName>
        <fullName evidence="1">Peptidase S8/S53 domain-containing protein</fullName>
    </recommendedName>
</protein>
<dbReference type="InterPro" id="IPR034074">
    <property type="entry name" value="Y4bN_pept_dom"/>
</dbReference>
<feature type="domain" description="Peptidase S8/S53" evidence="1">
    <location>
        <begin position="421"/>
        <end position="689"/>
    </location>
</feature>
<accession>A0A2A6E0F8</accession>
<dbReference type="Gene3D" id="3.40.50.200">
    <property type="entry name" value="Peptidase S8/S53 domain"/>
    <property type="match status" value="1"/>
</dbReference>
<gene>
    <name evidence="2" type="ORF">BLM47_07275</name>
</gene>
<sequence>MENAQRPLIFFPSANLVKKEGKRKYRPKDIVVPEEERQRNRLIPQFQRLIEAFEKKRMFFQQDMLGIMPEQVLVFETAGSIEGFISAVKKIKGLEWLVEWETEFDPDDDFYKVGKNGERLDKPVDGRLFLVMSDQQALQQLKSLSDKYFGGHKLPDEFKKWGDLFKHLRTVRYWSVIDRFEGTRFLETLNDWIGMGKSSIRFEVELWYQKNNEKRKVYSSNISNLIKNSNGKVLRECIMPQICYHALLAEAPVEVFKEISEDTNVRLLQAGEVMFFRPVGQATTIPLEGDPVEGEKKIFEKPRNTEPLVAVLDGLPLENHDWLRGRLIVDDPDEFQESYQADERVHGTAMASLILHGELDDNLKPLSRPLYVRPILKPNRDTRDNPPPECIPDDVLPVDLLHRAVLRMFAGSGTSGPVAPTVKVINLSVADAARPFSRIISPWARLLDWLSYEYKVLFIVSAGNYVEDIVFDGIEHVLRMPKDQLSEEVLKCICRHAADRRILSPAESINALTVGALHEDSSLFVESGRRMDIMKINSMISPITRIGFGYKRSVKPDVVMKGGRQLYIFNDFTGKGSFTINKSNKAPGQKVAFPGHQGNTSSFAYTRGTSNATALTTRLAHELCEMLYELRETQPHGEQLSDEFIPILVKALIVHGASWRNVYEKIEKILGNEYKRLREKIVPRLFGYGVIDSDRIFYCTEQRATLIGCGKLRKEQAHLYSVPLPPSLSSKKEWRRLTITLAWFSPINSGNLKYRQAALYFEPPVNQFGLKAREEVDANAVRRGTVQHEILEGNQAIPFMNGEAIEIRVNCREDAGGLKGEVPYALVVSFEVKEGVNIQVYEEIRNLIAPRVRIQPS</sequence>
<dbReference type="InterPro" id="IPR000209">
    <property type="entry name" value="Peptidase_S8/S53_dom"/>
</dbReference>
<evidence type="ECO:0000259" key="1">
    <source>
        <dbReference type="Pfam" id="PF00082"/>
    </source>
</evidence>
<dbReference type="EMBL" id="MOXJ01000015">
    <property type="protein sequence ID" value="PDO10422.1"/>
    <property type="molecule type" value="Genomic_DNA"/>
</dbReference>
<dbReference type="Pfam" id="PF00082">
    <property type="entry name" value="Peptidase_S8"/>
    <property type="match status" value="1"/>
</dbReference>
<dbReference type="GO" id="GO:0004252">
    <property type="term" value="F:serine-type endopeptidase activity"/>
    <property type="evidence" value="ECO:0007669"/>
    <property type="project" value="InterPro"/>
</dbReference>
<dbReference type="AlphaFoldDB" id="A0A2A6E0F8"/>
<evidence type="ECO:0000313" key="3">
    <source>
        <dbReference type="Proteomes" id="UP000243688"/>
    </source>
</evidence>
<evidence type="ECO:0000313" key="2">
    <source>
        <dbReference type="EMBL" id="PDO10422.1"/>
    </source>
</evidence>
<dbReference type="GO" id="GO:0006508">
    <property type="term" value="P:proteolysis"/>
    <property type="evidence" value="ECO:0007669"/>
    <property type="project" value="InterPro"/>
</dbReference>
<comment type="caution">
    <text evidence="2">The sequence shown here is derived from an EMBL/GenBank/DDBJ whole genome shotgun (WGS) entry which is preliminary data.</text>
</comment>
<reference evidence="2 3" key="1">
    <citation type="submission" date="2016-12" db="EMBL/GenBank/DDBJ databases">
        <title>Candidatus Reconcilibacillus cellulovorans genome.</title>
        <authorList>
            <person name="Kolinko S."/>
            <person name="Wu Y.-W."/>
            <person name="Tachea F."/>
            <person name="Denzel E."/>
            <person name="Hiras J."/>
            <person name="Baecker N."/>
            <person name="Chan L.J."/>
            <person name="Eichorst S.A."/>
            <person name="Frey D."/>
            <person name="Adams P.D."/>
            <person name="Pray T."/>
            <person name="Tanjore D."/>
            <person name="Petzold C.J."/>
            <person name="Gladden J.M."/>
            <person name="Simmons B.A."/>
            <person name="Singer S.W."/>
        </authorList>
    </citation>
    <scope>NUCLEOTIDE SEQUENCE [LARGE SCALE GENOMIC DNA]</scope>
    <source>
        <strain evidence="2">JTherm</strain>
    </source>
</reference>
<name>A0A2A6E0F8_9BACL</name>
<dbReference type="InterPro" id="IPR036852">
    <property type="entry name" value="Peptidase_S8/S53_dom_sf"/>
</dbReference>